<organism evidence="1 2">
    <name type="scientific">Massilia forsythiae</name>
    <dbReference type="NCBI Taxonomy" id="2728020"/>
    <lineage>
        <taxon>Bacteria</taxon>
        <taxon>Pseudomonadati</taxon>
        <taxon>Pseudomonadota</taxon>
        <taxon>Betaproteobacteria</taxon>
        <taxon>Burkholderiales</taxon>
        <taxon>Oxalobacteraceae</taxon>
        <taxon>Telluria group</taxon>
        <taxon>Massilia</taxon>
    </lineage>
</organism>
<dbReference type="Proteomes" id="UP000502415">
    <property type="component" value="Chromosome"/>
</dbReference>
<evidence type="ECO:0000313" key="2">
    <source>
        <dbReference type="Proteomes" id="UP000502415"/>
    </source>
</evidence>
<name>A0A7Z2W184_9BURK</name>
<dbReference type="AlphaFoldDB" id="A0A7Z2W184"/>
<dbReference type="RefSeq" id="WP_170204685.1">
    <property type="nucleotide sequence ID" value="NZ_CP051685.1"/>
</dbReference>
<reference evidence="1 2" key="1">
    <citation type="submission" date="2020-04" db="EMBL/GenBank/DDBJ databases">
        <title>Genome sequencing of novel species.</title>
        <authorList>
            <person name="Heo J."/>
            <person name="Kim S.-J."/>
            <person name="Kim J.-S."/>
            <person name="Hong S.-B."/>
            <person name="Kwon S.-W."/>
        </authorList>
    </citation>
    <scope>NUCLEOTIDE SEQUENCE [LARGE SCALE GENOMIC DNA]</scope>
    <source>
        <strain evidence="1 2">GN2-R2</strain>
    </source>
</reference>
<proteinExistence type="predicted"/>
<dbReference type="KEGG" id="mfy:HH212_23405"/>
<keyword evidence="2" id="KW-1185">Reference proteome</keyword>
<gene>
    <name evidence="1" type="ORF">HH212_23405</name>
</gene>
<accession>A0A7Z2W184</accession>
<evidence type="ECO:0000313" key="1">
    <source>
        <dbReference type="EMBL" id="QJE02602.1"/>
    </source>
</evidence>
<sequence>MLEKFDLYSQGMFEHVIVSVGISVEGFSGAYVVADHLAHRHALLLAAILMNEHGDYIEATPRNSAAVMHAHGFRSALVATQHFDIVRCHYALCHACLRTVHSVHGRYVDPREAHSLARELLALPMYRQRSLREQ</sequence>
<dbReference type="EMBL" id="CP051685">
    <property type="protein sequence ID" value="QJE02602.1"/>
    <property type="molecule type" value="Genomic_DNA"/>
</dbReference>
<protein>
    <submittedName>
        <fullName evidence="1">Uncharacterized protein</fullName>
    </submittedName>
</protein>